<evidence type="ECO:0000313" key="2">
    <source>
        <dbReference type="EMBL" id="VEL19338.1"/>
    </source>
</evidence>
<feature type="transmembrane region" description="Helical" evidence="1">
    <location>
        <begin position="12"/>
        <end position="36"/>
    </location>
</feature>
<reference evidence="2" key="1">
    <citation type="submission" date="2018-11" db="EMBL/GenBank/DDBJ databases">
        <authorList>
            <consortium name="Pathogen Informatics"/>
        </authorList>
    </citation>
    <scope>NUCLEOTIDE SEQUENCE</scope>
</reference>
<proteinExistence type="predicted"/>
<keyword evidence="1" id="KW-0812">Transmembrane</keyword>
<organism evidence="2 3">
    <name type="scientific">Protopolystoma xenopodis</name>
    <dbReference type="NCBI Taxonomy" id="117903"/>
    <lineage>
        <taxon>Eukaryota</taxon>
        <taxon>Metazoa</taxon>
        <taxon>Spiralia</taxon>
        <taxon>Lophotrochozoa</taxon>
        <taxon>Platyhelminthes</taxon>
        <taxon>Monogenea</taxon>
        <taxon>Polyopisthocotylea</taxon>
        <taxon>Polystomatidea</taxon>
        <taxon>Polystomatidae</taxon>
        <taxon>Protopolystoma</taxon>
    </lineage>
</organism>
<evidence type="ECO:0000256" key="1">
    <source>
        <dbReference type="SAM" id="Phobius"/>
    </source>
</evidence>
<sequence length="72" mass="7857">MHSSLSVHIHPVFVVSFAYPLIHLAQVVATAAYVTIPAVRTNGRQLPAGAEAQQQVGEDEHRIFTSGRYLCV</sequence>
<keyword evidence="3" id="KW-1185">Reference proteome</keyword>
<dbReference type="EMBL" id="CAAALY010041152">
    <property type="protein sequence ID" value="VEL19338.1"/>
    <property type="molecule type" value="Genomic_DNA"/>
</dbReference>
<accession>A0A3S5AFT5</accession>
<evidence type="ECO:0000313" key="3">
    <source>
        <dbReference type="Proteomes" id="UP000784294"/>
    </source>
</evidence>
<dbReference type="AlphaFoldDB" id="A0A3S5AFT5"/>
<comment type="caution">
    <text evidence="2">The sequence shown here is derived from an EMBL/GenBank/DDBJ whole genome shotgun (WGS) entry which is preliminary data.</text>
</comment>
<keyword evidence="1" id="KW-1133">Transmembrane helix</keyword>
<keyword evidence="1" id="KW-0472">Membrane</keyword>
<name>A0A3S5AFT5_9PLAT</name>
<gene>
    <name evidence="2" type="ORF">PXEA_LOCUS12778</name>
</gene>
<dbReference type="Proteomes" id="UP000784294">
    <property type="component" value="Unassembled WGS sequence"/>
</dbReference>
<protein>
    <submittedName>
        <fullName evidence="2">Uncharacterized protein</fullName>
    </submittedName>
</protein>